<evidence type="ECO:0000256" key="6">
    <source>
        <dbReference type="ARBA" id="ARBA00047941"/>
    </source>
</evidence>
<dbReference type="GO" id="GO:0032259">
    <property type="term" value="P:methylation"/>
    <property type="evidence" value="ECO:0007669"/>
    <property type="project" value="UniProtKB-KW"/>
</dbReference>
<evidence type="ECO:0000256" key="3">
    <source>
        <dbReference type="ARBA" id="ARBA00034487"/>
    </source>
</evidence>
<evidence type="ECO:0000313" key="10">
    <source>
        <dbReference type="EMBL" id="GAA5526628.1"/>
    </source>
</evidence>
<evidence type="ECO:0000256" key="1">
    <source>
        <dbReference type="ARBA" id="ARBA00022679"/>
    </source>
</evidence>
<dbReference type="InterPro" id="IPR026669">
    <property type="entry name" value="Arsenite_MeTrfase-like"/>
</dbReference>
<evidence type="ECO:0000256" key="5">
    <source>
        <dbReference type="ARBA" id="ARBA00034545"/>
    </source>
</evidence>
<dbReference type="Gene3D" id="3.40.50.150">
    <property type="entry name" value="Vaccinia Virus protein VP39"/>
    <property type="match status" value="1"/>
</dbReference>
<reference evidence="10 11" key="1">
    <citation type="submission" date="2024-02" db="EMBL/GenBank/DDBJ databases">
        <title>Herpetosiphon gulosus NBRC 112829.</title>
        <authorList>
            <person name="Ichikawa N."/>
            <person name="Katano-Makiyama Y."/>
            <person name="Hidaka K."/>
        </authorList>
    </citation>
    <scope>NUCLEOTIDE SEQUENCE [LARGE SCALE GENOMIC DNA]</scope>
    <source>
        <strain evidence="10 11">NBRC 112829</strain>
    </source>
</reference>
<dbReference type="Proteomes" id="UP001428290">
    <property type="component" value="Unassembled WGS sequence"/>
</dbReference>
<dbReference type="NCBIfam" id="NF008823">
    <property type="entry name" value="PRK11873.1"/>
    <property type="match status" value="1"/>
</dbReference>
<name>A0ABP9WWL4_9CHLR</name>
<accession>A0ABP9WWL4</accession>
<proteinExistence type="inferred from homology"/>
<evidence type="ECO:0000256" key="7">
    <source>
        <dbReference type="ARBA" id="ARBA00047943"/>
    </source>
</evidence>
<dbReference type="EC" id="2.1.1.137" evidence="4"/>
<evidence type="ECO:0000256" key="8">
    <source>
        <dbReference type="ARBA" id="ARBA00048428"/>
    </source>
</evidence>
<dbReference type="GO" id="GO:0008168">
    <property type="term" value="F:methyltransferase activity"/>
    <property type="evidence" value="ECO:0007669"/>
    <property type="project" value="UniProtKB-KW"/>
</dbReference>
<comment type="caution">
    <text evidence="10">The sequence shown here is derived from an EMBL/GenBank/DDBJ whole genome shotgun (WGS) entry which is preliminary data.</text>
</comment>
<comment type="catalytic activity">
    <reaction evidence="7">
        <text>arsenic triglutathione + 2 [thioredoxin]-dithiol + 2 S-adenosyl-L-methionine + H2O = dimethylarsinous acid + 2 [thioredoxin]-disulfide + 3 glutathione + 2 S-adenosyl-L-homocysteine + 2 H(+)</text>
        <dbReference type="Rhea" id="RHEA:69464"/>
        <dbReference type="Rhea" id="RHEA-COMP:10698"/>
        <dbReference type="Rhea" id="RHEA-COMP:10700"/>
        <dbReference type="ChEBI" id="CHEBI:15377"/>
        <dbReference type="ChEBI" id="CHEBI:15378"/>
        <dbReference type="ChEBI" id="CHEBI:23808"/>
        <dbReference type="ChEBI" id="CHEBI:29950"/>
        <dbReference type="ChEBI" id="CHEBI:50058"/>
        <dbReference type="ChEBI" id="CHEBI:57856"/>
        <dbReference type="ChEBI" id="CHEBI:57925"/>
        <dbReference type="ChEBI" id="CHEBI:59789"/>
        <dbReference type="ChEBI" id="CHEBI:183640"/>
        <dbReference type="EC" id="2.1.1.137"/>
    </reaction>
</comment>
<sequence length="275" mass="29611">MNDQSIKATVQAYYGEWAEQVQQEQPKTSCCSTSHDISLSSTLYRDTATADLPVTAVNSTRGCGNPVVRAALQPGQVVLDLGSGGGLDVLLAAKQVGPTGFVYGVDMTDAMLDLARKNANKAQIENVAFLKGDIEQLPLENEQVDVIISNCVINLAPDKGMALREAYRVLKVGGYMAISDIVIDGSLADFPLPEASLRAAMNWAGCVAGAPTREQYQQFLEQAGFQQISFEVTHRYSLDDIGGKLPEELAGLSDLQGQQLAERFTSCLIRAHKQA</sequence>
<dbReference type="EMBL" id="BAABRU010000001">
    <property type="protein sequence ID" value="GAA5526628.1"/>
    <property type="molecule type" value="Genomic_DNA"/>
</dbReference>
<evidence type="ECO:0000256" key="2">
    <source>
        <dbReference type="ARBA" id="ARBA00022691"/>
    </source>
</evidence>
<feature type="domain" description="Methyltransferase" evidence="9">
    <location>
        <begin position="74"/>
        <end position="224"/>
    </location>
</feature>
<keyword evidence="1" id="KW-0808">Transferase</keyword>
<gene>
    <name evidence="10" type="primary">arsM</name>
    <name evidence="10" type="ORF">Hgul01_00402</name>
</gene>
<dbReference type="RefSeq" id="WP_345720268.1">
    <property type="nucleotide sequence ID" value="NZ_BAABRU010000001.1"/>
</dbReference>
<dbReference type="PANTHER" id="PTHR43675">
    <property type="entry name" value="ARSENITE METHYLTRANSFERASE"/>
    <property type="match status" value="1"/>
</dbReference>
<dbReference type="InterPro" id="IPR025714">
    <property type="entry name" value="Methyltranfer_dom"/>
</dbReference>
<organism evidence="10 11">
    <name type="scientific">Herpetosiphon gulosus</name>
    <dbReference type="NCBI Taxonomy" id="1973496"/>
    <lineage>
        <taxon>Bacteria</taxon>
        <taxon>Bacillati</taxon>
        <taxon>Chloroflexota</taxon>
        <taxon>Chloroflexia</taxon>
        <taxon>Herpetosiphonales</taxon>
        <taxon>Herpetosiphonaceae</taxon>
        <taxon>Herpetosiphon</taxon>
    </lineage>
</organism>
<dbReference type="CDD" id="cd02440">
    <property type="entry name" value="AdoMet_MTases"/>
    <property type="match status" value="1"/>
</dbReference>
<keyword evidence="10" id="KW-0489">Methyltransferase</keyword>
<dbReference type="Pfam" id="PF13847">
    <property type="entry name" value="Methyltransf_31"/>
    <property type="match status" value="1"/>
</dbReference>
<evidence type="ECO:0000313" key="11">
    <source>
        <dbReference type="Proteomes" id="UP001428290"/>
    </source>
</evidence>
<comment type="similarity">
    <text evidence="3">Belongs to the methyltransferase superfamily. Arsenite methyltransferase family.</text>
</comment>
<comment type="catalytic activity">
    <reaction evidence="6">
        <text>arsenic triglutathione + [thioredoxin]-dithiol + S-adenosyl-L-methionine + 2 H2O = methylarsonous acid + [thioredoxin]-disulfide + 3 glutathione + S-adenosyl-L-homocysteine + H(+)</text>
        <dbReference type="Rhea" id="RHEA:69460"/>
        <dbReference type="Rhea" id="RHEA-COMP:10698"/>
        <dbReference type="Rhea" id="RHEA-COMP:10700"/>
        <dbReference type="ChEBI" id="CHEBI:15377"/>
        <dbReference type="ChEBI" id="CHEBI:15378"/>
        <dbReference type="ChEBI" id="CHEBI:17826"/>
        <dbReference type="ChEBI" id="CHEBI:29950"/>
        <dbReference type="ChEBI" id="CHEBI:50058"/>
        <dbReference type="ChEBI" id="CHEBI:57856"/>
        <dbReference type="ChEBI" id="CHEBI:57925"/>
        <dbReference type="ChEBI" id="CHEBI:59789"/>
        <dbReference type="ChEBI" id="CHEBI:183640"/>
        <dbReference type="EC" id="2.1.1.137"/>
    </reaction>
</comment>
<dbReference type="PANTHER" id="PTHR43675:SF8">
    <property type="entry name" value="ARSENITE METHYLTRANSFERASE"/>
    <property type="match status" value="1"/>
</dbReference>
<dbReference type="SUPFAM" id="SSF53335">
    <property type="entry name" value="S-adenosyl-L-methionine-dependent methyltransferases"/>
    <property type="match status" value="1"/>
</dbReference>
<keyword evidence="2" id="KW-0949">S-adenosyl-L-methionine</keyword>
<protein>
    <recommendedName>
        <fullName evidence="5">Arsenite methyltransferase</fullName>
        <ecNumber evidence="4">2.1.1.137</ecNumber>
    </recommendedName>
</protein>
<comment type="catalytic activity">
    <reaction evidence="8">
        <text>arsenic triglutathione + 3 [thioredoxin]-dithiol + 3 S-adenosyl-L-methionine = trimethylarsine + 3 [thioredoxin]-disulfide + 3 glutathione + 3 S-adenosyl-L-homocysteine + 3 H(+)</text>
        <dbReference type="Rhea" id="RHEA:69432"/>
        <dbReference type="Rhea" id="RHEA-COMP:10698"/>
        <dbReference type="Rhea" id="RHEA-COMP:10700"/>
        <dbReference type="ChEBI" id="CHEBI:15378"/>
        <dbReference type="ChEBI" id="CHEBI:27130"/>
        <dbReference type="ChEBI" id="CHEBI:29950"/>
        <dbReference type="ChEBI" id="CHEBI:50058"/>
        <dbReference type="ChEBI" id="CHEBI:57856"/>
        <dbReference type="ChEBI" id="CHEBI:57925"/>
        <dbReference type="ChEBI" id="CHEBI:59789"/>
        <dbReference type="ChEBI" id="CHEBI:183640"/>
        <dbReference type="EC" id="2.1.1.137"/>
    </reaction>
</comment>
<evidence type="ECO:0000256" key="4">
    <source>
        <dbReference type="ARBA" id="ARBA00034521"/>
    </source>
</evidence>
<dbReference type="InterPro" id="IPR029063">
    <property type="entry name" value="SAM-dependent_MTases_sf"/>
</dbReference>
<evidence type="ECO:0000259" key="9">
    <source>
        <dbReference type="Pfam" id="PF13847"/>
    </source>
</evidence>
<keyword evidence="11" id="KW-1185">Reference proteome</keyword>